<organism evidence="1">
    <name type="scientific">Prevotella sp. GTC17253</name>
    <dbReference type="NCBI Taxonomy" id="3236793"/>
    <lineage>
        <taxon>Bacteria</taxon>
        <taxon>Pseudomonadati</taxon>
        <taxon>Bacteroidota</taxon>
        <taxon>Bacteroidia</taxon>
        <taxon>Bacteroidales</taxon>
        <taxon>Prevotellaceae</taxon>
        <taxon>Prevotella</taxon>
    </lineage>
</organism>
<sequence>MLLLLMCSAALLHAQKGIPNIGFGVNRHTTDGRLVGHFNLGLFSKVDTLRGVQIGLVSSVVPGEMRGLSVGGLMTVSHHMAGFQIAGLTNVSTTPMKGTQIAGVTNISMGIKEGMQIAGAVNVCSGYMRGLQVAPYNYADSLNGSQIGVLNVAVSHPRGWQVGIINYTQDTIAHKIGLVNVNPKTCVDFLVFAGTTSKLNVAVRFRNYSTYNIIGVGTHYLGLDKEFSGAVYYRIGQYFRLWPRWTVSGDVGFFHVETFEPNSQETPKRLYSLQVHLNMDYQVNGIVGAFVSTGYGDTRYYGGGDYRHGFLVQGGISIRYNRK</sequence>
<evidence type="ECO:0008006" key="2">
    <source>
        <dbReference type="Google" id="ProtNLM"/>
    </source>
</evidence>
<name>A0AB33IS51_9BACT</name>
<protein>
    <recommendedName>
        <fullName evidence="2">DUF3316 domain-containing protein</fullName>
    </recommendedName>
</protein>
<reference evidence="1" key="1">
    <citation type="submission" date="2024-07" db="EMBL/GenBank/DDBJ databases">
        <title>Complete genome sequence of Prevotella sp. YM-2024 GTC17253.</title>
        <authorList>
            <person name="Hayashi M."/>
            <person name="Muto Y."/>
            <person name="Tanaka K."/>
            <person name="Niwa H."/>
        </authorList>
    </citation>
    <scope>NUCLEOTIDE SEQUENCE</scope>
    <source>
        <strain evidence="1">GTC17253</strain>
    </source>
</reference>
<evidence type="ECO:0000313" key="1">
    <source>
        <dbReference type="EMBL" id="BFO71999.1"/>
    </source>
</evidence>
<accession>A0AB33IS51</accession>
<dbReference type="EMBL" id="AP035785">
    <property type="protein sequence ID" value="BFO71999.1"/>
    <property type="molecule type" value="Genomic_DNA"/>
</dbReference>
<gene>
    <name evidence="1" type="ORF">GTC17253_19650</name>
</gene>
<dbReference type="AlphaFoldDB" id="A0AB33IS51"/>
<proteinExistence type="predicted"/>